<keyword evidence="2" id="KW-0732">Signal</keyword>
<organism evidence="3 4">
    <name type="scientific">Streptomyces monticola</name>
    <dbReference type="NCBI Taxonomy" id="2666263"/>
    <lineage>
        <taxon>Bacteria</taxon>
        <taxon>Bacillati</taxon>
        <taxon>Actinomycetota</taxon>
        <taxon>Actinomycetes</taxon>
        <taxon>Kitasatosporales</taxon>
        <taxon>Streptomycetaceae</taxon>
        <taxon>Streptomyces</taxon>
    </lineage>
</organism>
<name>A0ABW2JEA2_9ACTN</name>
<sequence length="194" mass="19893">MNQTYRRKSARRILPLVPLLLTGTLLTACSGGSPQAADASGSGGAGGSDKSAAPTGPQERGLAFAECMRKNGVDKFPDPAEGGGIRITPGSGVDPQSPEFQKAQEACKEFSPQGEGGPNGGKPLDPAKVAAWAECIRENGMPEFPDPEINGGAMEIDMSGVGMKGDDPAFRKAMEACKDKRPTGGVMMKGGGGQ</sequence>
<feature type="region of interest" description="Disordered" evidence="1">
    <location>
        <begin position="31"/>
        <end position="59"/>
    </location>
</feature>
<evidence type="ECO:0000313" key="3">
    <source>
        <dbReference type="EMBL" id="MFC7304346.1"/>
    </source>
</evidence>
<feature type="region of interest" description="Disordered" evidence="1">
    <location>
        <begin position="77"/>
        <end position="100"/>
    </location>
</feature>
<evidence type="ECO:0008006" key="5">
    <source>
        <dbReference type="Google" id="ProtNLM"/>
    </source>
</evidence>
<evidence type="ECO:0000256" key="1">
    <source>
        <dbReference type="SAM" id="MobiDB-lite"/>
    </source>
</evidence>
<protein>
    <recommendedName>
        <fullName evidence="5">Lipoprotein</fullName>
    </recommendedName>
</protein>
<feature type="chain" id="PRO_5046557753" description="Lipoprotein" evidence="2">
    <location>
        <begin position="28"/>
        <end position="194"/>
    </location>
</feature>
<reference evidence="4" key="1">
    <citation type="journal article" date="2019" name="Int. J. Syst. Evol. Microbiol.">
        <title>The Global Catalogue of Microorganisms (GCM) 10K type strain sequencing project: providing services to taxonomists for standard genome sequencing and annotation.</title>
        <authorList>
            <consortium name="The Broad Institute Genomics Platform"/>
            <consortium name="The Broad Institute Genome Sequencing Center for Infectious Disease"/>
            <person name="Wu L."/>
            <person name="Ma J."/>
        </authorList>
    </citation>
    <scope>NUCLEOTIDE SEQUENCE [LARGE SCALE GENOMIC DNA]</scope>
    <source>
        <strain evidence="4">SYNS20</strain>
    </source>
</reference>
<feature type="compositionally biased region" description="Low complexity" evidence="1">
    <location>
        <begin position="31"/>
        <end position="40"/>
    </location>
</feature>
<dbReference type="RefSeq" id="WP_381828669.1">
    <property type="nucleotide sequence ID" value="NZ_JBHTCF010000003.1"/>
</dbReference>
<keyword evidence="4" id="KW-1185">Reference proteome</keyword>
<evidence type="ECO:0000313" key="4">
    <source>
        <dbReference type="Proteomes" id="UP001596523"/>
    </source>
</evidence>
<evidence type="ECO:0000256" key="2">
    <source>
        <dbReference type="SAM" id="SignalP"/>
    </source>
</evidence>
<dbReference type="EMBL" id="JBHTCF010000003">
    <property type="protein sequence ID" value="MFC7304346.1"/>
    <property type="molecule type" value="Genomic_DNA"/>
</dbReference>
<proteinExistence type="predicted"/>
<feature type="region of interest" description="Disordered" evidence="1">
    <location>
        <begin position="106"/>
        <end position="125"/>
    </location>
</feature>
<gene>
    <name evidence="3" type="ORF">ACFQVC_09005</name>
</gene>
<dbReference type="PROSITE" id="PS51257">
    <property type="entry name" value="PROKAR_LIPOPROTEIN"/>
    <property type="match status" value="1"/>
</dbReference>
<comment type="caution">
    <text evidence="3">The sequence shown here is derived from an EMBL/GenBank/DDBJ whole genome shotgun (WGS) entry which is preliminary data.</text>
</comment>
<dbReference type="Proteomes" id="UP001596523">
    <property type="component" value="Unassembled WGS sequence"/>
</dbReference>
<accession>A0ABW2JEA2</accession>
<feature type="signal peptide" evidence="2">
    <location>
        <begin position="1"/>
        <end position="27"/>
    </location>
</feature>